<feature type="compositionally biased region" description="Basic and acidic residues" evidence="1">
    <location>
        <begin position="56"/>
        <end position="66"/>
    </location>
</feature>
<keyword evidence="3" id="KW-1185">Reference proteome</keyword>
<gene>
    <name evidence="2" type="ORF">KIL84_000531</name>
</gene>
<dbReference type="Proteomes" id="UP000827986">
    <property type="component" value="Unassembled WGS sequence"/>
</dbReference>
<sequence length="66" mass="7790">MKADKKFFFKGPKTYQRQRNPTPNRKKELNPACLNHPRSAKGGCSHRRSANYKRNSAREERKTMCH</sequence>
<reference evidence="2" key="1">
    <citation type="submission" date="2021-09" db="EMBL/GenBank/DDBJ databases">
        <title>The genome of Mauremys mutica provides insights into the evolution of semi-aquatic lifestyle.</title>
        <authorList>
            <person name="Gong S."/>
            <person name="Gao Y."/>
        </authorList>
    </citation>
    <scope>NUCLEOTIDE SEQUENCE</scope>
    <source>
        <strain evidence="2">MM-2020</strain>
        <tissue evidence="2">Muscle</tissue>
    </source>
</reference>
<protein>
    <submittedName>
        <fullName evidence="2">Uncharacterized protein</fullName>
    </submittedName>
</protein>
<evidence type="ECO:0000313" key="2">
    <source>
        <dbReference type="EMBL" id="KAH1169546.1"/>
    </source>
</evidence>
<accession>A0A9D4AUX3</accession>
<organism evidence="2 3">
    <name type="scientific">Mauremys mutica</name>
    <name type="common">yellowpond turtle</name>
    <dbReference type="NCBI Taxonomy" id="74926"/>
    <lineage>
        <taxon>Eukaryota</taxon>
        <taxon>Metazoa</taxon>
        <taxon>Chordata</taxon>
        <taxon>Craniata</taxon>
        <taxon>Vertebrata</taxon>
        <taxon>Euteleostomi</taxon>
        <taxon>Archelosauria</taxon>
        <taxon>Testudinata</taxon>
        <taxon>Testudines</taxon>
        <taxon>Cryptodira</taxon>
        <taxon>Durocryptodira</taxon>
        <taxon>Testudinoidea</taxon>
        <taxon>Geoemydidae</taxon>
        <taxon>Geoemydinae</taxon>
        <taxon>Mauremys</taxon>
    </lineage>
</organism>
<evidence type="ECO:0000256" key="1">
    <source>
        <dbReference type="SAM" id="MobiDB-lite"/>
    </source>
</evidence>
<name>A0A9D4AUX3_9SAUR</name>
<comment type="caution">
    <text evidence="2">The sequence shown here is derived from an EMBL/GenBank/DDBJ whole genome shotgun (WGS) entry which is preliminary data.</text>
</comment>
<evidence type="ECO:0000313" key="3">
    <source>
        <dbReference type="Proteomes" id="UP000827986"/>
    </source>
</evidence>
<proteinExistence type="predicted"/>
<dbReference type="EMBL" id="JAHDVG010000484">
    <property type="protein sequence ID" value="KAH1169546.1"/>
    <property type="molecule type" value="Genomic_DNA"/>
</dbReference>
<feature type="region of interest" description="Disordered" evidence="1">
    <location>
        <begin position="1"/>
        <end position="66"/>
    </location>
</feature>
<dbReference type="AlphaFoldDB" id="A0A9D4AUX3"/>
<feature type="non-terminal residue" evidence="2">
    <location>
        <position position="66"/>
    </location>
</feature>